<keyword evidence="3" id="KW-1185">Reference proteome</keyword>
<gene>
    <name evidence="2" type="ORF">BU16DRAFT_580264</name>
</gene>
<proteinExistence type="predicted"/>
<organism evidence="2 3">
    <name type="scientific">Lophium mytilinum</name>
    <dbReference type="NCBI Taxonomy" id="390894"/>
    <lineage>
        <taxon>Eukaryota</taxon>
        <taxon>Fungi</taxon>
        <taxon>Dikarya</taxon>
        <taxon>Ascomycota</taxon>
        <taxon>Pezizomycotina</taxon>
        <taxon>Dothideomycetes</taxon>
        <taxon>Pleosporomycetidae</taxon>
        <taxon>Mytilinidiales</taxon>
        <taxon>Mytilinidiaceae</taxon>
        <taxon>Lophium</taxon>
    </lineage>
</organism>
<dbReference type="Proteomes" id="UP000799750">
    <property type="component" value="Unassembled WGS sequence"/>
</dbReference>
<dbReference type="EMBL" id="MU004186">
    <property type="protein sequence ID" value="KAF2497636.1"/>
    <property type="molecule type" value="Genomic_DNA"/>
</dbReference>
<feature type="region of interest" description="Disordered" evidence="1">
    <location>
        <begin position="1"/>
        <end position="31"/>
    </location>
</feature>
<evidence type="ECO:0000313" key="3">
    <source>
        <dbReference type="Proteomes" id="UP000799750"/>
    </source>
</evidence>
<reference evidence="2" key="1">
    <citation type="journal article" date="2020" name="Stud. Mycol.">
        <title>101 Dothideomycetes genomes: a test case for predicting lifestyles and emergence of pathogens.</title>
        <authorList>
            <person name="Haridas S."/>
            <person name="Albert R."/>
            <person name="Binder M."/>
            <person name="Bloem J."/>
            <person name="Labutti K."/>
            <person name="Salamov A."/>
            <person name="Andreopoulos B."/>
            <person name="Baker S."/>
            <person name="Barry K."/>
            <person name="Bills G."/>
            <person name="Bluhm B."/>
            <person name="Cannon C."/>
            <person name="Castanera R."/>
            <person name="Culley D."/>
            <person name="Daum C."/>
            <person name="Ezra D."/>
            <person name="Gonzalez J."/>
            <person name="Henrissat B."/>
            <person name="Kuo A."/>
            <person name="Liang C."/>
            <person name="Lipzen A."/>
            <person name="Lutzoni F."/>
            <person name="Magnuson J."/>
            <person name="Mondo S."/>
            <person name="Nolan M."/>
            <person name="Ohm R."/>
            <person name="Pangilinan J."/>
            <person name="Park H.-J."/>
            <person name="Ramirez L."/>
            <person name="Alfaro M."/>
            <person name="Sun H."/>
            <person name="Tritt A."/>
            <person name="Yoshinaga Y."/>
            <person name="Zwiers L.-H."/>
            <person name="Turgeon B."/>
            <person name="Goodwin S."/>
            <person name="Spatafora J."/>
            <person name="Crous P."/>
            <person name="Grigoriev I."/>
        </authorList>
    </citation>
    <scope>NUCLEOTIDE SEQUENCE</scope>
    <source>
        <strain evidence="2">CBS 269.34</strain>
    </source>
</reference>
<protein>
    <submittedName>
        <fullName evidence="2">Uncharacterized protein</fullName>
    </submittedName>
</protein>
<accession>A0A6A6QZD6</accession>
<sequence>MARARGLQRKNSKQSTLTSSPSLFLSPSTHTTTIRSSSVYIRVLMNPNGTPPGFWPPQYAQQQQHSQQYPQQYSQLQQQQPMGRSSQRDKRTTRANIFTAGPMMVYLQYTPQPMQQASYQGPPQQQSFPQQQQGHWQWVGAQPLQNATYMPQAFVPPQAFTPQQPPPSFNPQQSQPGVMPQQSHPDQAAENEKWRTFVRSSLDSYKARLFNAEFDDYMKYTVGTSLQHTVVLSPPEGLIDAIEALFPGEIGKLERISIQNLNEDRKKLYIDAIPPEG</sequence>
<name>A0A6A6QZD6_9PEZI</name>
<feature type="region of interest" description="Disordered" evidence="1">
    <location>
        <begin position="156"/>
        <end position="190"/>
    </location>
</feature>
<feature type="compositionally biased region" description="Low complexity" evidence="1">
    <location>
        <begin position="56"/>
        <end position="81"/>
    </location>
</feature>
<feature type="region of interest" description="Disordered" evidence="1">
    <location>
        <begin position="52"/>
        <end position="92"/>
    </location>
</feature>
<evidence type="ECO:0000313" key="2">
    <source>
        <dbReference type="EMBL" id="KAF2497636.1"/>
    </source>
</evidence>
<evidence type="ECO:0000256" key="1">
    <source>
        <dbReference type="SAM" id="MobiDB-lite"/>
    </source>
</evidence>
<dbReference type="AlphaFoldDB" id="A0A6A6QZD6"/>
<feature type="compositionally biased region" description="Basic residues" evidence="1">
    <location>
        <begin position="1"/>
        <end position="12"/>
    </location>
</feature>
<feature type="compositionally biased region" description="Low complexity" evidence="1">
    <location>
        <begin position="15"/>
        <end position="31"/>
    </location>
</feature>